<comment type="caution">
    <text evidence="1">The sequence shown here is derived from an EMBL/GenBank/DDBJ whole genome shotgun (WGS) entry which is preliminary data.</text>
</comment>
<sequence>MASHFAADGRALLARFDAFFHAADLAAGLGTGFANLRAGSAGFTMKGRVEQHYVRCRAAAFHAGQHDAVMFRLDMRPPAFFKAVAGGRVEANAIAIKAGIDTSGHFGARHFQILFPSTRSPTGQGWICSMGAIGRFSFPADIPGANCMTLCRTIIAKRQIGGTPFIGFHV</sequence>
<organism evidence="1 2">
    <name type="scientific">Brucella intermedia 229E</name>
    <dbReference type="NCBI Taxonomy" id="1337887"/>
    <lineage>
        <taxon>Bacteria</taxon>
        <taxon>Pseudomonadati</taxon>
        <taxon>Pseudomonadota</taxon>
        <taxon>Alphaproteobacteria</taxon>
        <taxon>Hyphomicrobiales</taxon>
        <taxon>Brucellaceae</taxon>
        <taxon>Brucella/Ochrobactrum group</taxon>
        <taxon>Brucella</taxon>
    </lineage>
</organism>
<dbReference type="EMBL" id="ASXJ01000263">
    <property type="protein sequence ID" value="ERM00685.1"/>
    <property type="molecule type" value="Genomic_DNA"/>
</dbReference>
<evidence type="ECO:0000313" key="1">
    <source>
        <dbReference type="EMBL" id="ERM00685.1"/>
    </source>
</evidence>
<protein>
    <submittedName>
        <fullName evidence="1">Uncharacterized protein</fullName>
    </submittedName>
</protein>
<gene>
    <name evidence="1" type="ORF">Q644_04110</name>
</gene>
<proteinExistence type="predicted"/>
<reference evidence="1 2" key="1">
    <citation type="journal article" date="2014" name="FEMS Microbiol. Lett.">
        <title>Genome sequencing analysis reveals virulence-related gene content of Ochrobactrum intermedium strain 229E, a urease-positive strain isolated from the human gastric niche.</title>
        <authorList>
            <person name="Kulkarni G.J."/>
            <person name="Shetty S."/>
            <person name="Dharne M.S."/>
            <person name="Shouche Y.S."/>
        </authorList>
    </citation>
    <scope>NUCLEOTIDE SEQUENCE [LARGE SCALE GENOMIC DNA]</scope>
    <source>
        <strain evidence="1 2">229E</strain>
    </source>
</reference>
<accession>U4V3V1</accession>
<dbReference type="AlphaFoldDB" id="U4V3V1"/>
<evidence type="ECO:0000313" key="2">
    <source>
        <dbReference type="Proteomes" id="UP000016842"/>
    </source>
</evidence>
<name>U4V3V1_9HYPH</name>
<dbReference type="Proteomes" id="UP000016842">
    <property type="component" value="Unassembled WGS sequence"/>
</dbReference>